<evidence type="ECO:0000256" key="1">
    <source>
        <dbReference type="SAM" id="MobiDB-lite"/>
    </source>
</evidence>
<sequence>MALKHKRKANSEANQGLRSAFQSHKTQMVSKSKSARPPDYQFTAGEIIFIPCGTKQYSSAMSISDIRPSIDSFASQDSLFPPNCTEQHFDMVICAMQVVHVHFHRVQEDLEPLQKMTGSLCCQHLTDARSQYALTLFDMFIIYIYIHRADSPTVSDTTTTTTPPVTPLVTRSKTTQTRATEQKKINRQSKGKGKSSVSDYVHIQHPSPIQKEEDIHVDIDSPEVISTGGTALAPA</sequence>
<accession>A0A9P7D3G5</accession>
<feature type="compositionally biased region" description="Polar residues" evidence="1">
    <location>
        <begin position="11"/>
        <end position="32"/>
    </location>
</feature>
<keyword evidence="3" id="KW-1185">Reference proteome</keyword>
<dbReference type="Proteomes" id="UP000714275">
    <property type="component" value="Unassembled WGS sequence"/>
</dbReference>
<evidence type="ECO:0000313" key="2">
    <source>
        <dbReference type="EMBL" id="KAG1778094.1"/>
    </source>
</evidence>
<dbReference type="EMBL" id="JABBWD010000017">
    <property type="protein sequence ID" value="KAG1778094.1"/>
    <property type="molecule type" value="Genomic_DNA"/>
</dbReference>
<feature type="compositionally biased region" description="Polar residues" evidence="1">
    <location>
        <begin position="169"/>
        <end position="179"/>
    </location>
</feature>
<name>A0A9P7D3G5_9AGAM</name>
<dbReference type="AlphaFoldDB" id="A0A9P7D3G5"/>
<feature type="region of interest" description="Disordered" evidence="1">
    <location>
        <begin position="1"/>
        <end position="37"/>
    </location>
</feature>
<organism evidence="2 3">
    <name type="scientific">Suillus placidus</name>
    <dbReference type="NCBI Taxonomy" id="48579"/>
    <lineage>
        <taxon>Eukaryota</taxon>
        <taxon>Fungi</taxon>
        <taxon>Dikarya</taxon>
        <taxon>Basidiomycota</taxon>
        <taxon>Agaricomycotina</taxon>
        <taxon>Agaricomycetes</taxon>
        <taxon>Agaricomycetidae</taxon>
        <taxon>Boletales</taxon>
        <taxon>Suillineae</taxon>
        <taxon>Suillaceae</taxon>
        <taxon>Suillus</taxon>
    </lineage>
</organism>
<comment type="caution">
    <text evidence="2">The sequence shown here is derived from an EMBL/GenBank/DDBJ whole genome shotgun (WGS) entry which is preliminary data.</text>
</comment>
<dbReference type="OrthoDB" id="2675891at2759"/>
<feature type="compositionally biased region" description="Low complexity" evidence="1">
    <location>
        <begin position="154"/>
        <end position="163"/>
    </location>
</feature>
<proteinExistence type="predicted"/>
<reference evidence="2" key="1">
    <citation type="journal article" date="2020" name="New Phytol.">
        <title>Comparative genomics reveals dynamic genome evolution in host specialist ectomycorrhizal fungi.</title>
        <authorList>
            <person name="Lofgren L.A."/>
            <person name="Nguyen N.H."/>
            <person name="Vilgalys R."/>
            <person name="Ruytinx J."/>
            <person name="Liao H.L."/>
            <person name="Branco S."/>
            <person name="Kuo A."/>
            <person name="LaButti K."/>
            <person name="Lipzen A."/>
            <person name="Andreopoulos W."/>
            <person name="Pangilinan J."/>
            <person name="Riley R."/>
            <person name="Hundley H."/>
            <person name="Na H."/>
            <person name="Barry K."/>
            <person name="Grigoriev I.V."/>
            <person name="Stajich J.E."/>
            <person name="Kennedy P.G."/>
        </authorList>
    </citation>
    <scope>NUCLEOTIDE SEQUENCE</scope>
    <source>
        <strain evidence="2">DOB743</strain>
    </source>
</reference>
<feature type="region of interest" description="Disordered" evidence="1">
    <location>
        <begin position="154"/>
        <end position="198"/>
    </location>
</feature>
<protein>
    <submittedName>
        <fullName evidence="2">Uncharacterized protein</fullName>
    </submittedName>
</protein>
<gene>
    <name evidence="2" type="ORF">EV702DRAFT_1044791</name>
</gene>
<evidence type="ECO:0000313" key="3">
    <source>
        <dbReference type="Proteomes" id="UP000714275"/>
    </source>
</evidence>